<dbReference type="EMBL" id="SHKL01000001">
    <property type="protein sequence ID" value="RZT84974.1"/>
    <property type="molecule type" value="Genomic_DNA"/>
</dbReference>
<name>A0A4Q7UVA8_PSEST</name>
<reference evidence="1 2" key="1">
    <citation type="submission" date="2019-02" db="EMBL/GenBank/DDBJ databases">
        <title>Sequencing the genomes of 1000 actinobacteria strains.</title>
        <authorList>
            <person name="Klenk H.-P."/>
        </authorList>
    </citation>
    <scope>NUCLEOTIDE SEQUENCE [LARGE SCALE GENOMIC DNA]</scope>
    <source>
        <strain evidence="1 2">DSM 45779</strain>
    </source>
</reference>
<dbReference type="InterPro" id="IPR046037">
    <property type="entry name" value="DUF5995"/>
</dbReference>
<dbReference type="AlphaFoldDB" id="A0A4Q7UVA8"/>
<dbReference type="Pfam" id="PF19458">
    <property type="entry name" value="DUF5995"/>
    <property type="match status" value="1"/>
</dbReference>
<organism evidence="1 2">
    <name type="scientific">Pseudonocardia sediminis</name>
    <dbReference type="NCBI Taxonomy" id="1397368"/>
    <lineage>
        <taxon>Bacteria</taxon>
        <taxon>Bacillati</taxon>
        <taxon>Actinomycetota</taxon>
        <taxon>Actinomycetes</taxon>
        <taxon>Pseudonocardiales</taxon>
        <taxon>Pseudonocardiaceae</taxon>
        <taxon>Pseudonocardia</taxon>
    </lineage>
</organism>
<keyword evidence="2" id="KW-1185">Reference proteome</keyword>
<dbReference type="RefSeq" id="WP_130289515.1">
    <property type="nucleotide sequence ID" value="NZ_SHKL01000001.1"/>
</dbReference>
<evidence type="ECO:0000313" key="2">
    <source>
        <dbReference type="Proteomes" id="UP000291591"/>
    </source>
</evidence>
<protein>
    <submittedName>
        <fullName evidence="1">Uncharacterized protein</fullName>
    </submittedName>
</protein>
<sequence length="252" mass="28926">MAHDLSDFDDVSSLQDVVDVLTVIRDRSAADIERPQRDGISCFSRLYRLITINVLETVAGEKDRTFRDPDFLTLLDLEFARRYLAAIRSYEGRDLNPPTCWNVLFDRRRDDVEHANFAAAGVNAHVNFDLAFALLETWKTYPPTPDRRADYDQVNEIFAEEMDLLREDFDAFLADGDDGGPVDTFGNRASNLLVRVTRNLAWKAAERVWEHYDPDLDGGGPAYREAYDEEHERLDETAHLLGWMILMAPRLP</sequence>
<comment type="caution">
    <text evidence="1">The sequence shown here is derived from an EMBL/GenBank/DDBJ whole genome shotgun (WGS) entry which is preliminary data.</text>
</comment>
<dbReference type="Proteomes" id="UP000291591">
    <property type="component" value="Unassembled WGS sequence"/>
</dbReference>
<gene>
    <name evidence="1" type="ORF">EV383_1835</name>
</gene>
<proteinExistence type="predicted"/>
<dbReference type="OrthoDB" id="583431at2"/>
<evidence type="ECO:0000313" key="1">
    <source>
        <dbReference type="EMBL" id="RZT84974.1"/>
    </source>
</evidence>
<accession>A0A4Q7UVA8</accession>